<name>A0A7T2S2L2_DELAC</name>
<accession>A0A7T2S2L2</accession>
<dbReference type="Proteomes" id="UP000594778">
    <property type="component" value="Chromosome"/>
</dbReference>
<dbReference type="SUPFAM" id="SSF48452">
    <property type="entry name" value="TPR-like"/>
    <property type="match status" value="3"/>
</dbReference>
<evidence type="ECO:0000313" key="3">
    <source>
        <dbReference type="EMBL" id="QPS07785.1"/>
    </source>
</evidence>
<dbReference type="Pfam" id="PF14559">
    <property type="entry name" value="TPR_19"/>
    <property type="match status" value="1"/>
</dbReference>
<feature type="chain" id="PRO_5033006798" evidence="2">
    <location>
        <begin position="26"/>
        <end position="595"/>
    </location>
</feature>
<reference evidence="3 4" key="1">
    <citation type="submission" date="2020-12" db="EMBL/GenBank/DDBJ databases">
        <title>FDA dAtabase for Regulatory Grade micrObial Sequences (FDA-ARGOS): Supporting development and validation of Infectious Disease Dx tests.</title>
        <authorList>
            <person name="Sproer C."/>
            <person name="Gronow S."/>
            <person name="Severitt S."/>
            <person name="Schroder I."/>
            <person name="Tallon L."/>
            <person name="Sadzewicz L."/>
            <person name="Zhao X."/>
            <person name="Boylan J."/>
            <person name="Ott S."/>
            <person name="Bowen H."/>
            <person name="Vavikolanu K."/>
            <person name="Mehta A."/>
            <person name="Aluvathingal J."/>
            <person name="Nadendla S."/>
            <person name="Lowell S."/>
            <person name="Myers T."/>
            <person name="Yan Y."/>
            <person name="Sichtig H."/>
        </authorList>
    </citation>
    <scope>NUCLEOTIDE SEQUENCE [LARGE SCALE GENOMIC DNA]</scope>
    <source>
        <strain evidence="3 4">FDAARGOS_909</strain>
    </source>
</reference>
<keyword evidence="2" id="KW-0732">Signal</keyword>
<dbReference type="InterPro" id="IPR011990">
    <property type="entry name" value="TPR-like_helical_dom_sf"/>
</dbReference>
<dbReference type="PANTHER" id="PTHR44809">
    <property type="match status" value="1"/>
</dbReference>
<dbReference type="Gene3D" id="1.25.40.10">
    <property type="entry name" value="Tetratricopeptide repeat domain"/>
    <property type="match status" value="3"/>
</dbReference>
<keyword evidence="1" id="KW-0802">TPR repeat</keyword>
<feature type="signal peptide" evidence="2">
    <location>
        <begin position="1"/>
        <end position="25"/>
    </location>
</feature>
<feature type="repeat" description="TPR" evidence="1">
    <location>
        <begin position="201"/>
        <end position="234"/>
    </location>
</feature>
<feature type="repeat" description="TPR" evidence="1">
    <location>
        <begin position="548"/>
        <end position="581"/>
    </location>
</feature>
<protein>
    <submittedName>
        <fullName evidence="3">Tetratricopeptide repeat protein</fullName>
    </submittedName>
</protein>
<evidence type="ECO:0000313" key="4">
    <source>
        <dbReference type="Proteomes" id="UP000594778"/>
    </source>
</evidence>
<evidence type="ECO:0000256" key="2">
    <source>
        <dbReference type="SAM" id="SignalP"/>
    </source>
</evidence>
<organism evidence="3 4">
    <name type="scientific">Delftia acidovorans</name>
    <name type="common">Pseudomonas acidovorans</name>
    <name type="synonym">Comamonas acidovorans</name>
    <dbReference type="NCBI Taxonomy" id="80866"/>
    <lineage>
        <taxon>Bacteria</taxon>
        <taxon>Pseudomonadati</taxon>
        <taxon>Pseudomonadota</taxon>
        <taxon>Betaproteobacteria</taxon>
        <taxon>Burkholderiales</taxon>
        <taxon>Comamonadaceae</taxon>
        <taxon>Delftia</taxon>
    </lineage>
</organism>
<dbReference type="Pfam" id="PF13432">
    <property type="entry name" value="TPR_16"/>
    <property type="match status" value="1"/>
</dbReference>
<dbReference type="PANTHER" id="PTHR44809:SF1">
    <property type="entry name" value="PROTEIN O-MANNOSYL-TRANSFERASE TMTC1"/>
    <property type="match status" value="1"/>
</dbReference>
<dbReference type="InterPro" id="IPR052943">
    <property type="entry name" value="TMTC_O-mannosyl-trnsfr"/>
</dbReference>
<dbReference type="EMBL" id="CP065668">
    <property type="protein sequence ID" value="QPS07785.1"/>
    <property type="molecule type" value="Genomic_DNA"/>
</dbReference>
<dbReference type="InterPro" id="IPR019734">
    <property type="entry name" value="TPR_rpt"/>
</dbReference>
<dbReference type="AlphaFoldDB" id="A0A7T2S2L2"/>
<evidence type="ECO:0000256" key="1">
    <source>
        <dbReference type="PROSITE-ProRule" id="PRU00339"/>
    </source>
</evidence>
<dbReference type="SMART" id="SM00028">
    <property type="entry name" value="TPR"/>
    <property type="match status" value="3"/>
</dbReference>
<proteinExistence type="predicted"/>
<gene>
    <name evidence="3" type="ORF">I6G66_26525</name>
</gene>
<sequence length="595" mass="64409">MDHRLRLQGLAVAAALAMGSATAWALPGKTAATIETESPEPPSSAAASAEDDRAALNAELFYEILVGEIAASEGALGDAQAMMMEAARTSGSEQLYRRGTELALQSRSGERALANARAWLDAFPQSRDANRFVLQILVALNRIADTGTYLKREIEATPAPSKPATYLGITQLYNNASDKALAADVVEQAMAGETDNPASGPLAWATIGHMRLGAGQKAAAMQAVQKAQALTPDTGPVALLSMELLEAGLPEAEPIVKRYLAKNPSAQMRMAYARVLLGQQRMDEARQQLVSITVDSPEYAEAWATLAALQLQSNDVDAAQASTERFGKLVPQIPAGVARSAAQSQYYLLQSQLAEKQGKFAEADALLRRIDDAPNLLSVQARRAALLARQGKLKEARALIEAVPASGPSQQRLKRLAEVQLLRDANQNAQAYALQAELQKQAPEDAELAYDTALLAERIGKYDEMERLLRGIIARQPDFQHAYNALGYSFAERGIHLDEAEKLVGKALEMSPGDPFITDSLAWVKFRRGDLDEALRLLEGAYASRPDVEIAAHLGEVLWAKGDRERAQKIWRQGLATSPDNTTLRETLRRLGVSL</sequence>
<dbReference type="PROSITE" id="PS50005">
    <property type="entry name" value="TPR"/>
    <property type="match status" value="2"/>
</dbReference>
<dbReference type="RefSeq" id="WP_183019995.1">
    <property type="nucleotide sequence ID" value="NZ_CP065668.1"/>
</dbReference>